<feature type="binding site" description="in other chain" evidence="15">
    <location>
        <begin position="127"/>
        <end position="129"/>
    </location>
    <ligand>
        <name>substrate</name>
        <note>ligand shared between dimeric partners</note>
    </ligand>
</feature>
<evidence type="ECO:0000256" key="2">
    <source>
        <dbReference type="ARBA" id="ARBA00002659"/>
    </source>
</evidence>
<evidence type="ECO:0000256" key="6">
    <source>
        <dbReference type="ARBA" id="ARBA00022533"/>
    </source>
</evidence>
<dbReference type="GO" id="GO:0030388">
    <property type="term" value="P:fructose 1,6-bisphosphate metabolic process"/>
    <property type="evidence" value="ECO:0007669"/>
    <property type="project" value="TreeGrafter"/>
</dbReference>
<evidence type="ECO:0000256" key="9">
    <source>
        <dbReference type="ARBA" id="ARBA00022741"/>
    </source>
</evidence>
<dbReference type="AlphaFoldDB" id="G9YIL5"/>
<evidence type="ECO:0000256" key="1">
    <source>
        <dbReference type="ARBA" id="ARBA00001946"/>
    </source>
</evidence>
<feature type="binding site" evidence="15">
    <location>
        <position position="13"/>
    </location>
    <ligand>
        <name>ATP</name>
        <dbReference type="ChEBI" id="CHEBI:30616"/>
    </ligand>
</feature>
<comment type="pathway">
    <text evidence="4 15">Carbohydrate degradation; glycolysis; D-glyceraldehyde 3-phosphate and glycerone phosphate from D-glucose: step 3/4.</text>
</comment>
<comment type="function">
    <text evidence="2 15">Catalyzes the phosphorylation of D-fructose 6-phosphate to fructose 1,6-bisphosphate by ATP, the first committing step of glycolysis.</text>
</comment>
<dbReference type="eggNOG" id="COG0205">
    <property type="taxonomic scope" value="Bacteria"/>
</dbReference>
<dbReference type="InterPro" id="IPR022953">
    <property type="entry name" value="ATP_PFK"/>
</dbReference>
<gene>
    <name evidence="15" type="primary">pfkA</name>
    <name evidence="17" type="ORF">HMPREF0080_01508</name>
</gene>
<reference evidence="17 18" key="1">
    <citation type="submission" date="2011-08" db="EMBL/GenBank/DDBJ databases">
        <authorList>
            <person name="Weinstock G."/>
            <person name="Sodergren E."/>
            <person name="Clifton S."/>
            <person name="Fulton L."/>
            <person name="Fulton B."/>
            <person name="Courtney L."/>
            <person name="Fronick C."/>
            <person name="Harrison M."/>
            <person name="Strong C."/>
            <person name="Farmer C."/>
            <person name="Delahaunty K."/>
            <person name="Markovic C."/>
            <person name="Hall O."/>
            <person name="Minx P."/>
            <person name="Tomlinson C."/>
            <person name="Mitreva M."/>
            <person name="Hou S."/>
            <person name="Chen J."/>
            <person name="Wollam A."/>
            <person name="Pepin K.H."/>
            <person name="Johnson M."/>
            <person name="Bhonagiri V."/>
            <person name="Zhang X."/>
            <person name="Suruliraj S."/>
            <person name="Warren W."/>
            <person name="Chinwalla A."/>
            <person name="Mardis E.R."/>
            <person name="Wilson R.K."/>
        </authorList>
    </citation>
    <scope>NUCLEOTIDE SEQUENCE [LARGE SCALE GENOMIC DNA]</scope>
    <source>
        <strain evidence="17 18">F0357</strain>
    </source>
</reference>
<organism evidence="17 18">
    <name type="scientific">Anaeroglobus geminatus F0357</name>
    <dbReference type="NCBI Taxonomy" id="861450"/>
    <lineage>
        <taxon>Bacteria</taxon>
        <taxon>Bacillati</taxon>
        <taxon>Bacillota</taxon>
        <taxon>Negativicutes</taxon>
        <taxon>Veillonellales</taxon>
        <taxon>Veillonellaceae</taxon>
        <taxon>Anaeroglobus</taxon>
    </lineage>
</organism>
<feature type="binding site" description="in other chain" evidence="15">
    <location>
        <begin position="187"/>
        <end position="189"/>
    </location>
    <ligand>
        <name>ADP</name>
        <dbReference type="ChEBI" id="CHEBI:456216"/>
        <note>allosteric activator; ligand shared between dimeric partners</note>
    </ligand>
</feature>
<dbReference type="PANTHER" id="PTHR13697">
    <property type="entry name" value="PHOSPHOFRUCTOKINASE"/>
    <property type="match status" value="1"/>
</dbReference>
<comment type="activity regulation">
    <text evidence="15">Allosterically activated by ADP and other diphosphonucleosides, and allosterically inhibited by phosphoenolpyruvate.</text>
</comment>
<dbReference type="HAMAP" id="MF_00339">
    <property type="entry name" value="Phosphofructokinase_I_B1"/>
    <property type="match status" value="1"/>
</dbReference>
<sequence>MEIRKIAVLTSGGDAPGMNAAIRGVTRYAIHNGLDVEGVVRGYDGLVDEDMRRLDRRSVGEIIQRGGTFLRTARCLEFMKPEVQKKAADFLRSRDIDALVVIGGDGSMKGAEAISAFGMPTVVIPGTIDGDMLGTDYTVGFDTAVNTVLASVNKIRDTAFSHDRVAVIEVMGRHAGFIALRAGMAAGAEMVLTPEHPADFPSLCEHLLESHRMNKMSSIIIVAEGAARGTDVVEYIKEHTYLEANLTVLGYVQRGGPPSAYDSLMAGLFAQKAIDTLLAGKYNCVVGSDGGRIVATPYGEAGKIKFVFDENLYRLIHQLGR</sequence>
<dbReference type="Gene3D" id="3.40.50.460">
    <property type="entry name" value="Phosphofructokinase domain"/>
    <property type="match status" value="1"/>
</dbReference>
<dbReference type="PIRSF" id="PIRSF000532">
    <property type="entry name" value="ATP_PFK_prok"/>
    <property type="match status" value="1"/>
</dbReference>
<dbReference type="GO" id="GO:0042802">
    <property type="term" value="F:identical protein binding"/>
    <property type="evidence" value="ECO:0007669"/>
    <property type="project" value="TreeGrafter"/>
</dbReference>
<dbReference type="InterPro" id="IPR035966">
    <property type="entry name" value="PKF_sf"/>
</dbReference>
<feature type="binding site" description="in other chain" evidence="15">
    <location>
        <begin position="215"/>
        <end position="217"/>
    </location>
    <ligand>
        <name>ADP</name>
        <dbReference type="ChEBI" id="CHEBI:456216"/>
        <note>allosteric activator; ligand shared between dimeric partners</note>
    </ligand>
</feature>
<feature type="binding site" description="in other chain" evidence="15">
    <location>
        <begin position="251"/>
        <end position="254"/>
    </location>
    <ligand>
        <name>substrate</name>
        <note>ligand shared between dimeric partners</note>
    </ligand>
</feature>
<feature type="binding site" evidence="15">
    <location>
        <position position="164"/>
    </location>
    <ligand>
        <name>substrate</name>
        <note>ligand shared between dimeric partners</note>
    </ligand>
</feature>
<keyword evidence="6 15" id="KW-0021">Allosteric enzyme</keyword>
<comment type="caution">
    <text evidence="15">Lacks conserved residue(s) required for the propagation of feature annotation.</text>
</comment>
<keyword evidence="11 15" id="KW-0067">ATP-binding</keyword>
<dbReference type="HOGENOM" id="CLU_020655_0_1_9"/>
<comment type="caution">
    <text evidence="17">The sequence shown here is derived from an EMBL/GenBank/DDBJ whole genome shotgun (WGS) entry which is preliminary data.</text>
</comment>
<proteinExistence type="inferred from homology"/>
<dbReference type="PANTHER" id="PTHR13697:SF4">
    <property type="entry name" value="ATP-DEPENDENT 6-PHOSPHOFRUCTOKINASE"/>
    <property type="match status" value="1"/>
</dbReference>
<dbReference type="PRINTS" id="PR00476">
    <property type="entry name" value="PHFRCTKINASE"/>
</dbReference>
<protein>
    <recommendedName>
        <fullName evidence="15">ATP-dependent 6-phosphofructokinase</fullName>
        <shortName evidence="15">ATP-PFK</shortName>
        <shortName evidence="15">Phosphofructokinase</shortName>
        <ecNumber evidence="15">2.7.1.11</ecNumber>
    </recommendedName>
    <alternativeName>
        <fullName evidence="15">Phosphohexokinase</fullName>
    </alternativeName>
</protein>
<accession>G9YIL5</accession>
<dbReference type="EMBL" id="AGCJ01000066">
    <property type="protein sequence ID" value="EHM39468.1"/>
    <property type="molecule type" value="Genomic_DNA"/>
</dbReference>
<evidence type="ECO:0000256" key="3">
    <source>
        <dbReference type="ARBA" id="ARBA00004496"/>
    </source>
</evidence>
<evidence type="ECO:0000256" key="7">
    <source>
        <dbReference type="ARBA" id="ARBA00022679"/>
    </source>
</evidence>
<dbReference type="GO" id="GO:0006002">
    <property type="term" value="P:fructose 6-phosphate metabolic process"/>
    <property type="evidence" value="ECO:0007669"/>
    <property type="project" value="UniProtKB-UniRule"/>
</dbReference>
<dbReference type="Pfam" id="PF00365">
    <property type="entry name" value="PFK"/>
    <property type="match status" value="1"/>
</dbReference>
<dbReference type="InterPro" id="IPR012828">
    <property type="entry name" value="PFKA_ATP_prok"/>
</dbReference>
<keyword evidence="18" id="KW-1185">Reference proteome</keyword>
<feature type="domain" description="Phosphofructokinase" evidence="16">
    <location>
        <begin position="5"/>
        <end position="276"/>
    </location>
</feature>
<evidence type="ECO:0000313" key="18">
    <source>
        <dbReference type="Proteomes" id="UP000005481"/>
    </source>
</evidence>
<evidence type="ECO:0000256" key="11">
    <source>
        <dbReference type="ARBA" id="ARBA00022840"/>
    </source>
</evidence>
<dbReference type="RefSeq" id="WP_006790476.1">
    <property type="nucleotide sequence ID" value="NZ_JH417603.1"/>
</dbReference>
<evidence type="ECO:0000256" key="5">
    <source>
        <dbReference type="ARBA" id="ARBA00022490"/>
    </source>
</evidence>
<keyword evidence="8 15" id="KW-0479">Metal-binding</keyword>
<dbReference type="GO" id="GO:0070095">
    <property type="term" value="F:fructose-6-phosphate binding"/>
    <property type="evidence" value="ECO:0007669"/>
    <property type="project" value="TreeGrafter"/>
</dbReference>
<dbReference type="SUPFAM" id="SSF53784">
    <property type="entry name" value="Phosphofructokinase"/>
    <property type="match status" value="1"/>
</dbReference>
<dbReference type="NCBIfam" id="TIGR02482">
    <property type="entry name" value="PFKA_ATP"/>
    <property type="match status" value="1"/>
</dbReference>
<dbReference type="InterPro" id="IPR012003">
    <property type="entry name" value="ATP_PFK_prok-type"/>
</dbReference>
<feature type="binding site" evidence="15">
    <location>
        <begin position="104"/>
        <end position="107"/>
    </location>
    <ligand>
        <name>ATP</name>
        <dbReference type="ChEBI" id="CHEBI:30616"/>
    </ligand>
</feature>
<feature type="binding site" evidence="15">
    <location>
        <begin position="74"/>
        <end position="75"/>
    </location>
    <ligand>
        <name>ATP</name>
        <dbReference type="ChEBI" id="CHEBI:30616"/>
    </ligand>
</feature>
<evidence type="ECO:0000256" key="12">
    <source>
        <dbReference type="ARBA" id="ARBA00022842"/>
    </source>
</evidence>
<dbReference type="NCBIfam" id="NF002872">
    <property type="entry name" value="PRK03202.1"/>
    <property type="match status" value="1"/>
</dbReference>
<dbReference type="GO" id="GO:0005945">
    <property type="term" value="C:6-phosphofructokinase complex"/>
    <property type="evidence" value="ECO:0007669"/>
    <property type="project" value="TreeGrafter"/>
</dbReference>
<dbReference type="STRING" id="861450.HMPREF0080_01508"/>
<evidence type="ECO:0000256" key="15">
    <source>
        <dbReference type="HAMAP-Rule" id="MF_00339"/>
    </source>
</evidence>
<keyword evidence="7 15" id="KW-0808">Transferase</keyword>
<dbReference type="FunFam" id="3.40.50.450:FF:000001">
    <property type="entry name" value="ATP-dependent 6-phosphofructokinase"/>
    <property type="match status" value="1"/>
</dbReference>
<feature type="binding site" evidence="15">
    <location>
        <begin position="23"/>
        <end position="27"/>
    </location>
    <ligand>
        <name>ADP</name>
        <dbReference type="ChEBI" id="CHEBI:456216"/>
        <note>allosteric activator; ligand shared between dimeric partners</note>
    </ligand>
</feature>
<dbReference type="Gene3D" id="3.40.50.450">
    <property type="match status" value="1"/>
</dbReference>
<dbReference type="PATRIC" id="fig|861450.3.peg.1392"/>
<dbReference type="InterPro" id="IPR000023">
    <property type="entry name" value="Phosphofructokinase_dom"/>
</dbReference>
<evidence type="ECO:0000256" key="4">
    <source>
        <dbReference type="ARBA" id="ARBA00004679"/>
    </source>
</evidence>
<comment type="cofactor">
    <cofactor evidence="1 15">
        <name>Mg(2+)</name>
        <dbReference type="ChEBI" id="CHEBI:18420"/>
    </cofactor>
</comment>
<dbReference type="GO" id="GO:0048029">
    <property type="term" value="F:monosaccharide binding"/>
    <property type="evidence" value="ECO:0007669"/>
    <property type="project" value="TreeGrafter"/>
</dbReference>
<evidence type="ECO:0000256" key="14">
    <source>
        <dbReference type="ARBA" id="ARBA00048070"/>
    </source>
</evidence>
<keyword evidence="5 15" id="KW-0963">Cytoplasm</keyword>
<keyword evidence="10 15" id="KW-0418">Kinase</keyword>
<evidence type="ECO:0000313" key="17">
    <source>
        <dbReference type="EMBL" id="EHM39468.1"/>
    </source>
</evidence>
<feature type="binding site" description="in other chain" evidence="15">
    <location>
        <begin position="171"/>
        <end position="173"/>
    </location>
    <ligand>
        <name>substrate</name>
        <note>ligand shared between dimeric partners</note>
    </ligand>
</feature>
<comment type="similarity">
    <text evidence="15">Belongs to the phosphofructokinase type A (PFKA) family. ATP-dependent PFK group I subfamily. Prokaryotic clade 'B1' sub-subfamily.</text>
</comment>
<evidence type="ECO:0000256" key="13">
    <source>
        <dbReference type="ARBA" id="ARBA00023152"/>
    </source>
</evidence>
<evidence type="ECO:0000259" key="16">
    <source>
        <dbReference type="Pfam" id="PF00365"/>
    </source>
</evidence>
<evidence type="ECO:0000256" key="8">
    <source>
        <dbReference type="ARBA" id="ARBA00022723"/>
    </source>
</evidence>
<dbReference type="GO" id="GO:0016208">
    <property type="term" value="F:AMP binding"/>
    <property type="evidence" value="ECO:0007669"/>
    <property type="project" value="TreeGrafter"/>
</dbReference>
<dbReference type="GO" id="GO:0003872">
    <property type="term" value="F:6-phosphofructokinase activity"/>
    <property type="evidence" value="ECO:0007669"/>
    <property type="project" value="UniProtKB-UniRule"/>
</dbReference>
<comment type="subcellular location">
    <subcellularLocation>
        <location evidence="3 15">Cytoplasm</location>
    </subcellularLocation>
</comment>
<dbReference type="GO" id="GO:0005524">
    <property type="term" value="F:ATP binding"/>
    <property type="evidence" value="ECO:0007669"/>
    <property type="project" value="UniProtKB-UniRule"/>
</dbReference>
<name>G9YIL5_9FIRM</name>
<feature type="active site" description="Proton acceptor" evidence="15">
    <location>
        <position position="129"/>
    </location>
</feature>
<dbReference type="Proteomes" id="UP000005481">
    <property type="component" value="Unassembled WGS sequence"/>
</dbReference>
<dbReference type="EC" id="2.7.1.11" evidence="15"/>
<feature type="binding site" description="in other chain" evidence="15">
    <location>
        <position position="156"/>
    </location>
    <ligand>
        <name>ADP</name>
        <dbReference type="ChEBI" id="CHEBI:456216"/>
        <note>allosteric activator; ligand shared between dimeric partners</note>
    </ligand>
</feature>
<keyword evidence="12 15" id="KW-0460">Magnesium</keyword>
<dbReference type="GO" id="GO:0061621">
    <property type="term" value="P:canonical glycolysis"/>
    <property type="evidence" value="ECO:0007669"/>
    <property type="project" value="TreeGrafter"/>
</dbReference>
<dbReference type="FunFam" id="3.40.50.460:FF:000002">
    <property type="entry name" value="ATP-dependent 6-phosphofructokinase"/>
    <property type="match status" value="1"/>
</dbReference>
<feature type="binding site" evidence="15">
    <location>
        <position position="105"/>
    </location>
    <ligand>
        <name>Mg(2+)</name>
        <dbReference type="ChEBI" id="CHEBI:18420"/>
        <note>catalytic</note>
    </ligand>
</feature>
<comment type="catalytic activity">
    <reaction evidence="14 15">
        <text>beta-D-fructose 6-phosphate + ATP = beta-D-fructose 1,6-bisphosphate + ADP + H(+)</text>
        <dbReference type="Rhea" id="RHEA:16109"/>
        <dbReference type="ChEBI" id="CHEBI:15378"/>
        <dbReference type="ChEBI" id="CHEBI:30616"/>
        <dbReference type="ChEBI" id="CHEBI:32966"/>
        <dbReference type="ChEBI" id="CHEBI:57634"/>
        <dbReference type="ChEBI" id="CHEBI:456216"/>
        <dbReference type="EC" id="2.7.1.11"/>
    </reaction>
</comment>
<feature type="binding site" description="in other chain" evidence="15">
    <location>
        <position position="224"/>
    </location>
    <ligand>
        <name>substrate</name>
        <note>ligand shared between dimeric partners</note>
    </ligand>
</feature>
<comment type="subunit">
    <text evidence="15">Homotetramer.</text>
</comment>
<keyword evidence="13 15" id="KW-0324">Glycolysis</keyword>
<keyword evidence="9 15" id="KW-0547">Nucleotide-binding</keyword>
<dbReference type="UniPathway" id="UPA00109">
    <property type="reaction ID" value="UER00182"/>
</dbReference>
<dbReference type="GO" id="GO:0046872">
    <property type="term" value="F:metal ion binding"/>
    <property type="evidence" value="ECO:0007669"/>
    <property type="project" value="UniProtKB-KW"/>
</dbReference>
<evidence type="ECO:0000256" key="10">
    <source>
        <dbReference type="ARBA" id="ARBA00022777"/>
    </source>
</evidence>